<keyword evidence="4" id="KW-1185">Reference proteome</keyword>
<dbReference type="AlphaFoldDB" id="A0A1C0YK43"/>
<comment type="caution">
    <text evidence="3">The sequence shown here is derived from an EMBL/GenBank/DDBJ whole genome shotgun (WGS) entry which is preliminary data.</text>
</comment>
<feature type="chain" id="PRO_5008649154" evidence="2">
    <location>
        <begin position="25"/>
        <end position="783"/>
    </location>
</feature>
<dbReference type="RefSeq" id="WP_066543081.1">
    <property type="nucleotide sequence ID" value="NZ_MASJ01000003.1"/>
</dbReference>
<evidence type="ECO:0000256" key="1">
    <source>
        <dbReference type="SAM" id="Phobius"/>
    </source>
</evidence>
<dbReference type="Proteomes" id="UP000093199">
    <property type="component" value="Unassembled WGS sequence"/>
</dbReference>
<feature type="transmembrane region" description="Helical" evidence="1">
    <location>
        <begin position="397"/>
        <end position="417"/>
    </location>
</feature>
<feature type="signal peptide" evidence="2">
    <location>
        <begin position="1"/>
        <end position="24"/>
    </location>
</feature>
<dbReference type="OrthoDB" id="137965at2"/>
<organism evidence="3 4">
    <name type="scientific">Caryophanon tenue</name>
    <dbReference type="NCBI Taxonomy" id="33978"/>
    <lineage>
        <taxon>Bacteria</taxon>
        <taxon>Bacillati</taxon>
        <taxon>Bacillota</taxon>
        <taxon>Bacilli</taxon>
        <taxon>Bacillales</taxon>
        <taxon>Caryophanaceae</taxon>
        <taxon>Caryophanon</taxon>
    </lineage>
</organism>
<feature type="transmembrane region" description="Helical" evidence="1">
    <location>
        <begin position="369"/>
        <end position="388"/>
    </location>
</feature>
<gene>
    <name evidence="3" type="ORF">A6M13_09415</name>
</gene>
<keyword evidence="1" id="KW-0812">Transmembrane</keyword>
<sequence length="783" mass="86718">MRKWGIMLVFICLLCIVGMPKVQAAADLYVEAEAGIDNKAKYSLGLPLQLTVTNNGDDFSGDLVLNISQFYNAGNGRVIKFDIASGETKTLHVYLDGFSDQYNSGSTPPQMFYFYEGDWKDGDIVPFEGDKSVIPQFYSPDTYMIFTLTKEADRLNGLYQLNQQSTTTVEVFPLQDVHNFTFPSDVRGLQMANALLIDEVSITDLEETQQQALLSWVRQGGTVVFGNHPQGDVAAGVLQPYLPLAVTDETATISTKVFDKLSTTPFKDEPLTIHYGQLQEQAQSVLASEGQVVIAERAVGSGKIIQTTFSIGAAPFATAEGFDDVLSAMLKPSAITLTNPASVGQGLHNSSIVSLNELFPSFEVSVSKIVLIILLYIIMIGPVLYIILKRADRREQAWWIIPTVAIIVSVGIFVVSAKDRIMQPQMQQSAVYKVNEDGSASGQYVQALLTNRAGDFTFETDSNTTINAVGSPGNLSEIYKHAIVEESISNSTMTLRNMNYWSTQTVMGQTQLQQIGSFDYDLTFKDGVVSGTVTNNFDVTMQDVALLVGLNQYTVGTFAPGETKDVNEKVSEKILTAPYMNQNAYYDAESSEEVVQYRREALIDYARQLAQDDKKPILVGWSDVATVPLTLAGNSEQDAINVFSQSVSIEQLATETTQLQSKDMIANVYSGHSNSWYELIDPAKQLYYLEQGTFDVVYTFPEIADDMTWKNLVMTDIPKELQVKVYNHEKGMSEEIDETFTVEDLTPYMSDHSTIQFEVTLEESTQSEYTLPQFSVEGVLNND</sequence>
<keyword evidence="1" id="KW-1133">Transmembrane helix</keyword>
<evidence type="ECO:0000313" key="3">
    <source>
        <dbReference type="EMBL" id="OCS87514.1"/>
    </source>
</evidence>
<name>A0A1C0YK43_9BACL</name>
<dbReference type="Gene3D" id="3.40.50.880">
    <property type="match status" value="1"/>
</dbReference>
<dbReference type="EMBL" id="MASJ01000003">
    <property type="protein sequence ID" value="OCS87514.1"/>
    <property type="molecule type" value="Genomic_DNA"/>
</dbReference>
<proteinExistence type="predicted"/>
<dbReference type="STRING" id="33978.A6M13_09415"/>
<keyword evidence="2" id="KW-0732">Signal</keyword>
<evidence type="ECO:0000256" key="2">
    <source>
        <dbReference type="SAM" id="SignalP"/>
    </source>
</evidence>
<dbReference type="SUPFAM" id="SSF52317">
    <property type="entry name" value="Class I glutamine amidotransferase-like"/>
    <property type="match status" value="1"/>
</dbReference>
<protein>
    <submittedName>
        <fullName evidence="3">Uncharacterized protein</fullName>
    </submittedName>
</protein>
<accession>A0A1C0YK43</accession>
<evidence type="ECO:0000313" key="4">
    <source>
        <dbReference type="Proteomes" id="UP000093199"/>
    </source>
</evidence>
<reference evidence="3 4" key="1">
    <citation type="submission" date="2016-07" db="EMBL/GenBank/DDBJ databases">
        <title>Caryophanon tenue genome sequencing.</title>
        <authorList>
            <person name="Verma A."/>
            <person name="Pal Y."/>
            <person name="Krishnamurthi S."/>
        </authorList>
    </citation>
    <scope>NUCLEOTIDE SEQUENCE [LARGE SCALE GENOMIC DNA]</scope>
    <source>
        <strain evidence="3 4">DSM 14152</strain>
    </source>
</reference>
<keyword evidence="1" id="KW-0472">Membrane</keyword>
<dbReference type="InterPro" id="IPR029062">
    <property type="entry name" value="Class_I_gatase-like"/>
</dbReference>